<dbReference type="GO" id="GO:0005975">
    <property type="term" value="P:carbohydrate metabolic process"/>
    <property type="evidence" value="ECO:0007669"/>
    <property type="project" value="InterPro"/>
</dbReference>
<dbReference type="PANTHER" id="PTHR31339">
    <property type="entry name" value="PECTIN LYASE-RELATED"/>
    <property type="match status" value="1"/>
</dbReference>
<dbReference type="InterPro" id="IPR011050">
    <property type="entry name" value="Pectin_lyase_fold/virulence"/>
</dbReference>
<name>A0AAE4Y7W3_9RHOB</name>
<evidence type="ECO:0000256" key="1">
    <source>
        <dbReference type="ARBA" id="ARBA00008834"/>
    </source>
</evidence>
<reference evidence="5" key="1">
    <citation type="submission" date="2020-01" db="EMBL/GenBank/DDBJ databases">
        <authorList>
            <person name="Chen W.-M."/>
        </authorList>
    </citation>
    <scope>NUCLEOTIDE SEQUENCE</scope>
    <source>
        <strain evidence="5">CYK-10</strain>
    </source>
</reference>
<dbReference type="PANTHER" id="PTHR31339:SF9">
    <property type="entry name" value="PLASMIN AND FIBRONECTIN-BINDING PROTEIN A"/>
    <property type="match status" value="1"/>
</dbReference>
<dbReference type="InterPro" id="IPR051801">
    <property type="entry name" value="GH28_Enzymes"/>
</dbReference>
<accession>A0AAE4Y7W3</accession>
<keyword evidence="3 4" id="KW-0326">Glycosidase</keyword>
<proteinExistence type="inferred from homology"/>
<dbReference type="SUPFAM" id="SSF51126">
    <property type="entry name" value="Pectin lyase-like"/>
    <property type="match status" value="1"/>
</dbReference>
<dbReference type="AlphaFoldDB" id="A0AAE4Y7W3"/>
<protein>
    <submittedName>
        <fullName evidence="5">Glycoside hydrolase family 28 protein</fullName>
    </submittedName>
</protein>
<comment type="similarity">
    <text evidence="1 4">Belongs to the glycosyl hydrolase 28 family.</text>
</comment>
<dbReference type="InterPro" id="IPR012334">
    <property type="entry name" value="Pectin_lyas_fold"/>
</dbReference>
<evidence type="ECO:0000313" key="6">
    <source>
        <dbReference type="Proteomes" id="UP001193501"/>
    </source>
</evidence>
<gene>
    <name evidence="5" type="ORF">GV832_02665</name>
</gene>
<dbReference type="Gene3D" id="2.160.20.10">
    <property type="entry name" value="Single-stranded right-handed beta-helix, Pectin lyase-like"/>
    <property type="match status" value="1"/>
</dbReference>
<keyword evidence="6" id="KW-1185">Reference proteome</keyword>
<evidence type="ECO:0000256" key="4">
    <source>
        <dbReference type="RuleBase" id="RU361169"/>
    </source>
</evidence>
<dbReference type="Pfam" id="PF00295">
    <property type="entry name" value="Glyco_hydro_28"/>
    <property type="match status" value="1"/>
</dbReference>
<dbReference type="Proteomes" id="UP001193501">
    <property type="component" value="Unassembled WGS sequence"/>
</dbReference>
<keyword evidence="2 4" id="KW-0378">Hydrolase</keyword>
<evidence type="ECO:0000256" key="3">
    <source>
        <dbReference type="ARBA" id="ARBA00023295"/>
    </source>
</evidence>
<dbReference type="SMART" id="SM00710">
    <property type="entry name" value="PbH1"/>
    <property type="match status" value="3"/>
</dbReference>
<dbReference type="InterPro" id="IPR000743">
    <property type="entry name" value="Glyco_hydro_28"/>
</dbReference>
<evidence type="ECO:0000256" key="2">
    <source>
        <dbReference type="ARBA" id="ARBA00022801"/>
    </source>
</evidence>
<dbReference type="InterPro" id="IPR006626">
    <property type="entry name" value="PbH1"/>
</dbReference>
<organism evidence="5 6">
    <name type="scientific">Stagnihabitans tardus</name>
    <dbReference type="NCBI Taxonomy" id="2699202"/>
    <lineage>
        <taxon>Bacteria</taxon>
        <taxon>Pseudomonadati</taxon>
        <taxon>Pseudomonadota</taxon>
        <taxon>Alphaproteobacteria</taxon>
        <taxon>Rhodobacterales</taxon>
        <taxon>Paracoccaceae</taxon>
        <taxon>Stagnihabitans</taxon>
    </lineage>
</organism>
<dbReference type="EMBL" id="JAABNR010000002">
    <property type="protein sequence ID" value="NBZ86471.1"/>
    <property type="molecule type" value="Genomic_DNA"/>
</dbReference>
<sequence length="423" mass="44387">MPDAAPVTEQLQTRIDQASAQGGGRVTLGAGRHVSGALRLSPGVNLHLAEGAELHFLPGYDSYAANRSTVLAEQSDRAMILAHRAHGASLSGKGRIVAGGTPGFSLGPDGDMGVLVPAPHRPRVLVVEDTEDFALDSLTIADSPMWTLHLIGCRRARVQGVTIRNNRALPNTDGVVIDGGSDIQVTDCDIETADDGVVLKTSTIDPLCGVRVTGCRVSSQSCALKIGTETHGDIRDVIFAGCQVVDSNRALGIFSRDGGEISDIAFSGISVDCHETPDGFWGSGEAFTLTRLTRRAARPAGSVKRVVVQDTTGRAEGAICLWDEGEGVEDLVLSRIALAQVPGALGTGAQIDLRPTPADLTPGNGRANAWTRNAQGRVVGLTPYPQGLPGLHAHGVRPILQEVTIHRPSPLPPGWGPSFTFED</sequence>
<comment type="caution">
    <text evidence="5">The sequence shown here is derived from an EMBL/GenBank/DDBJ whole genome shotgun (WGS) entry which is preliminary data.</text>
</comment>
<dbReference type="GO" id="GO:0004650">
    <property type="term" value="F:polygalacturonase activity"/>
    <property type="evidence" value="ECO:0007669"/>
    <property type="project" value="InterPro"/>
</dbReference>
<evidence type="ECO:0000313" key="5">
    <source>
        <dbReference type="EMBL" id="NBZ86471.1"/>
    </source>
</evidence>